<protein>
    <submittedName>
        <fullName evidence="6">Membrane protein required for colicin V production</fullName>
    </submittedName>
</protein>
<dbReference type="OrthoDB" id="9810601at2"/>
<proteinExistence type="predicted"/>
<dbReference type="GO" id="GO:0009403">
    <property type="term" value="P:toxin biosynthetic process"/>
    <property type="evidence" value="ECO:0007669"/>
    <property type="project" value="InterPro"/>
</dbReference>
<evidence type="ECO:0000256" key="1">
    <source>
        <dbReference type="ARBA" id="ARBA00004141"/>
    </source>
</evidence>
<comment type="subcellular location">
    <subcellularLocation>
        <location evidence="1">Membrane</location>
        <topology evidence="1">Multi-pass membrane protein</topology>
    </subcellularLocation>
</comment>
<evidence type="ECO:0000256" key="2">
    <source>
        <dbReference type="ARBA" id="ARBA00022692"/>
    </source>
</evidence>
<evidence type="ECO:0000313" key="7">
    <source>
        <dbReference type="Proteomes" id="UP000253628"/>
    </source>
</evidence>
<accession>A0A366HM74</accession>
<reference evidence="6 7" key="1">
    <citation type="submission" date="2018-06" db="EMBL/GenBank/DDBJ databases">
        <title>Genomic Encyclopedia of Type Strains, Phase IV (KMG-IV): sequencing the most valuable type-strain genomes for metagenomic binning, comparative biology and taxonomic classification.</title>
        <authorList>
            <person name="Goeker M."/>
        </authorList>
    </citation>
    <scope>NUCLEOTIDE SEQUENCE [LARGE SCALE GENOMIC DNA]</scope>
    <source>
        <strain evidence="6 7">DSM 25520</strain>
    </source>
</reference>
<dbReference type="EMBL" id="QNRQ01000001">
    <property type="protein sequence ID" value="RBP43045.1"/>
    <property type="molecule type" value="Genomic_DNA"/>
</dbReference>
<dbReference type="InterPro" id="IPR052719">
    <property type="entry name" value="CvpA-like"/>
</dbReference>
<feature type="transmembrane region" description="Helical" evidence="5">
    <location>
        <begin position="65"/>
        <end position="89"/>
    </location>
</feature>
<dbReference type="PANTHER" id="PTHR36926:SF1">
    <property type="entry name" value="COLICIN V PRODUCTION PROTEIN"/>
    <property type="match status" value="1"/>
</dbReference>
<organism evidence="6 7">
    <name type="scientific">Eoetvoesiella caeni</name>
    <dbReference type="NCBI Taxonomy" id="645616"/>
    <lineage>
        <taxon>Bacteria</taxon>
        <taxon>Pseudomonadati</taxon>
        <taxon>Pseudomonadota</taxon>
        <taxon>Betaproteobacteria</taxon>
        <taxon>Burkholderiales</taxon>
        <taxon>Alcaligenaceae</taxon>
        <taxon>Eoetvoesiella</taxon>
    </lineage>
</organism>
<evidence type="ECO:0000313" key="6">
    <source>
        <dbReference type="EMBL" id="RBP43045.1"/>
    </source>
</evidence>
<evidence type="ECO:0000256" key="4">
    <source>
        <dbReference type="ARBA" id="ARBA00023136"/>
    </source>
</evidence>
<dbReference type="AlphaFoldDB" id="A0A366HM74"/>
<dbReference type="GO" id="GO:0016020">
    <property type="term" value="C:membrane"/>
    <property type="evidence" value="ECO:0007669"/>
    <property type="project" value="UniProtKB-SubCell"/>
</dbReference>
<keyword evidence="2 5" id="KW-0812">Transmembrane</keyword>
<gene>
    <name evidence="6" type="ORF">DFR37_101170</name>
</gene>
<feature type="transmembrane region" description="Helical" evidence="5">
    <location>
        <begin position="28"/>
        <end position="45"/>
    </location>
</feature>
<keyword evidence="4 5" id="KW-0472">Membrane</keyword>
<keyword evidence="3 5" id="KW-1133">Transmembrane helix</keyword>
<evidence type="ECO:0000256" key="3">
    <source>
        <dbReference type="ARBA" id="ARBA00022989"/>
    </source>
</evidence>
<dbReference type="Proteomes" id="UP000253628">
    <property type="component" value="Unassembled WGS sequence"/>
</dbReference>
<dbReference type="RefSeq" id="WP_113931359.1">
    <property type="nucleotide sequence ID" value="NZ_JACCEU010000001.1"/>
</dbReference>
<keyword evidence="7" id="KW-1185">Reference proteome</keyword>
<sequence length="162" mass="17533">MTSFDYIVLAILCVSAFLGLLRGLVKELLSLVAYLVAFTAAIWWGPRTSTWLSAYIENDLLRTAAAYAAVFIAVLLLVGLVNITLATLIQRTGLTPADHGLGALFGLLRGLLIVLVLVALAGYTELPKEPWWSEARLSPAAVKGVQQIKQLLPPSLASWLPY</sequence>
<feature type="transmembrane region" description="Helical" evidence="5">
    <location>
        <begin position="6"/>
        <end position="21"/>
    </location>
</feature>
<name>A0A366HM74_9BURK</name>
<feature type="transmembrane region" description="Helical" evidence="5">
    <location>
        <begin position="101"/>
        <end position="123"/>
    </location>
</feature>
<evidence type="ECO:0000256" key="5">
    <source>
        <dbReference type="SAM" id="Phobius"/>
    </source>
</evidence>
<dbReference type="PANTHER" id="PTHR36926">
    <property type="entry name" value="COLICIN V PRODUCTION PROTEIN"/>
    <property type="match status" value="1"/>
</dbReference>
<dbReference type="InterPro" id="IPR003825">
    <property type="entry name" value="Colicin-V_CvpA"/>
</dbReference>
<comment type="caution">
    <text evidence="6">The sequence shown here is derived from an EMBL/GenBank/DDBJ whole genome shotgun (WGS) entry which is preliminary data.</text>
</comment>
<dbReference type="Pfam" id="PF02674">
    <property type="entry name" value="Colicin_V"/>
    <property type="match status" value="1"/>
</dbReference>